<gene>
    <name evidence="2" type="ORF">C2134_08215</name>
</gene>
<sequence length="255" mass="28050">MNWHDWQHALLEAIADPAQQPAAAEWGLNPAGLAVYRNNYRVGLIDTLAHSHPVCRELVGEEFFAALAREYVKGQPSVSGNLHVYGSGFADFIAGFEHCRELPYLADVARLEWAIHRCYYAQDAASLDISALGAVPQEQWGQLTFIPLPDVALCQARSPAVSIWRAHQDHGPLEGILQRPPEDALVYREHGAVQVKALARRDYAFYASLFDGLPLAEAADNAQTLDEAFDLQAALLGLFQPPLLASFHLQPDASS</sequence>
<proteinExistence type="predicted"/>
<dbReference type="Proteomes" id="UP000236416">
    <property type="component" value="Unassembled WGS sequence"/>
</dbReference>
<dbReference type="InterPro" id="IPR018640">
    <property type="entry name" value="DUF2063"/>
</dbReference>
<accession>A0A2K4MPR5</accession>
<keyword evidence="3" id="KW-1185">Reference proteome</keyword>
<feature type="domain" description="Putative DNA-binding" evidence="1">
    <location>
        <begin position="6"/>
        <end position="93"/>
    </location>
</feature>
<dbReference type="InterPro" id="IPR044922">
    <property type="entry name" value="DUF2063_N_sf"/>
</dbReference>
<name>A0A2K4MPR5_9NEIS</name>
<dbReference type="RefSeq" id="WP_103319095.1">
    <property type="nucleotide sequence ID" value="NZ_PPTF01000029.1"/>
</dbReference>
<comment type="caution">
    <text evidence="2">The sequence shown here is derived from an EMBL/GenBank/DDBJ whole genome shotgun (WGS) entry which is preliminary data.</text>
</comment>
<protein>
    <submittedName>
        <fullName evidence="2">DUF2063 domain-containing protein</fullName>
    </submittedName>
</protein>
<dbReference type="EMBL" id="PPTF01000029">
    <property type="protein sequence ID" value="POA99053.1"/>
    <property type="molecule type" value="Genomic_DNA"/>
</dbReference>
<evidence type="ECO:0000313" key="2">
    <source>
        <dbReference type="EMBL" id="POA99053.1"/>
    </source>
</evidence>
<reference evidence="2 3" key="1">
    <citation type="submission" date="2018-01" db="EMBL/GenBank/DDBJ databases">
        <title>Genomic Sequence of Chromobacterium MWU13-2610 from wild cranberry bogs within the Cape Cod National Seashore.</title>
        <authorList>
            <person name="O'Hara-Hanley K."/>
            <person name="Soby S."/>
            <person name="Harrison A."/>
        </authorList>
    </citation>
    <scope>NUCLEOTIDE SEQUENCE [LARGE SCALE GENOMIC DNA]</scope>
    <source>
        <strain evidence="2 3">MWU13-2610</strain>
    </source>
</reference>
<dbReference type="Pfam" id="PF09836">
    <property type="entry name" value="DUF2063"/>
    <property type="match status" value="1"/>
</dbReference>
<evidence type="ECO:0000259" key="1">
    <source>
        <dbReference type="Pfam" id="PF09836"/>
    </source>
</evidence>
<evidence type="ECO:0000313" key="3">
    <source>
        <dbReference type="Proteomes" id="UP000236416"/>
    </source>
</evidence>
<dbReference type="AlphaFoldDB" id="A0A2K4MPR5"/>
<organism evidence="2 3">
    <name type="scientific">Chromobacterium sinusclupearum</name>
    <dbReference type="NCBI Taxonomy" id="2077146"/>
    <lineage>
        <taxon>Bacteria</taxon>
        <taxon>Pseudomonadati</taxon>
        <taxon>Pseudomonadota</taxon>
        <taxon>Betaproteobacteria</taxon>
        <taxon>Neisseriales</taxon>
        <taxon>Chromobacteriaceae</taxon>
        <taxon>Chromobacterium</taxon>
    </lineage>
</organism>
<dbReference type="Gene3D" id="1.10.150.690">
    <property type="entry name" value="DUF2063"/>
    <property type="match status" value="1"/>
</dbReference>